<evidence type="ECO:0000256" key="1">
    <source>
        <dbReference type="SAM" id="Phobius"/>
    </source>
</evidence>
<proteinExistence type="predicted"/>
<reference evidence="2" key="1">
    <citation type="submission" date="2020-04" db="EMBL/GenBank/DDBJ databases">
        <title>Genome Assembly and Annotation of Botryosphaeria dothidea sdau 11-99, a Latent Pathogen of Apple Fruit Ring Rot in China.</title>
        <authorList>
            <person name="Yu C."/>
            <person name="Diao Y."/>
            <person name="Lu Q."/>
            <person name="Zhao J."/>
            <person name="Cui S."/>
            <person name="Peng C."/>
            <person name="He B."/>
            <person name="Liu H."/>
        </authorList>
    </citation>
    <scope>NUCLEOTIDE SEQUENCE [LARGE SCALE GENOMIC DNA]</scope>
    <source>
        <strain evidence="2">Sdau11-99</strain>
    </source>
</reference>
<evidence type="ECO:0000313" key="3">
    <source>
        <dbReference type="Proteomes" id="UP000572817"/>
    </source>
</evidence>
<feature type="transmembrane region" description="Helical" evidence="1">
    <location>
        <begin position="220"/>
        <end position="242"/>
    </location>
</feature>
<dbReference type="PANTHER" id="PTHR35043">
    <property type="entry name" value="TRANSCRIPTION FACTOR DOMAIN-CONTAINING PROTEIN"/>
    <property type="match status" value="1"/>
</dbReference>
<dbReference type="EMBL" id="WWBZ02000022">
    <property type="protein sequence ID" value="KAF4307449.1"/>
    <property type="molecule type" value="Genomic_DNA"/>
</dbReference>
<keyword evidence="1" id="KW-0472">Membrane</keyword>
<organism evidence="2 3">
    <name type="scientific">Botryosphaeria dothidea</name>
    <dbReference type="NCBI Taxonomy" id="55169"/>
    <lineage>
        <taxon>Eukaryota</taxon>
        <taxon>Fungi</taxon>
        <taxon>Dikarya</taxon>
        <taxon>Ascomycota</taxon>
        <taxon>Pezizomycotina</taxon>
        <taxon>Dothideomycetes</taxon>
        <taxon>Dothideomycetes incertae sedis</taxon>
        <taxon>Botryosphaeriales</taxon>
        <taxon>Botryosphaeriaceae</taxon>
        <taxon>Botryosphaeria</taxon>
    </lineage>
</organism>
<accession>A0A8H4N1K3</accession>
<evidence type="ECO:0000313" key="2">
    <source>
        <dbReference type="EMBL" id="KAF4307449.1"/>
    </source>
</evidence>
<sequence>MGGILLSFPDFQSFPITGHQLAFLVRKGYMPYPAVKEKEIWDQNKADSFARALTVIQICWFSVSSLARCVQQLRLTTLELTTLSFIFCTVQTLFFWSHKPLDVEEPIEVPCPTTLREILLKEDSQQILKRYVQTPLDCLNPPVSRTSLTAPFMFGIRAGFFQLGKPPKRLPARTFSNATITPPRGLTPGDLIYAFIYVSSYFGIHLVAWNFFFPTETERLLWRIASFVLLGLSTFYFTAFAFGEMGGAALYGKYVLHNSEVSTTMELASIMTPGIAFAQHLPIIILYFLARSYIIVEGFGALRMLSASMYSTVNWSAFVPHFG</sequence>
<feature type="transmembrane region" description="Helical" evidence="1">
    <location>
        <begin position="267"/>
        <end position="289"/>
    </location>
</feature>
<dbReference type="PANTHER" id="PTHR35043:SF8">
    <property type="entry name" value="DUF4220 DOMAIN-CONTAINING PROTEIN"/>
    <property type="match status" value="1"/>
</dbReference>
<keyword evidence="1" id="KW-0812">Transmembrane</keyword>
<dbReference type="AlphaFoldDB" id="A0A8H4N1K3"/>
<keyword evidence="1" id="KW-1133">Transmembrane helix</keyword>
<gene>
    <name evidence="2" type="ORF">GTA08_BOTSDO03535</name>
</gene>
<dbReference type="OrthoDB" id="9451547at2759"/>
<protein>
    <submittedName>
        <fullName evidence="2">Uncharacterized protein</fullName>
    </submittedName>
</protein>
<keyword evidence="3" id="KW-1185">Reference proteome</keyword>
<name>A0A8H4N1K3_9PEZI</name>
<dbReference type="Proteomes" id="UP000572817">
    <property type="component" value="Unassembled WGS sequence"/>
</dbReference>
<feature type="transmembrane region" description="Helical" evidence="1">
    <location>
        <begin position="191"/>
        <end position="213"/>
    </location>
</feature>
<comment type="caution">
    <text evidence="2">The sequence shown here is derived from an EMBL/GenBank/DDBJ whole genome shotgun (WGS) entry which is preliminary data.</text>
</comment>